<proteinExistence type="predicted"/>
<dbReference type="AlphaFoldDB" id="A0A4Y2IFX3"/>
<evidence type="ECO:0000313" key="1">
    <source>
        <dbReference type="EMBL" id="GBM76667.1"/>
    </source>
</evidence>
<organism evidence="1 2">
    <name type="scientific">Araneus ventricosus</name>
    <name type="common">Orbweaver spider</name>
    <name type="synonym">Epeira ventricosa</name>
    <dbReference type="NCBI Taxonomy" id="182803"/>
    <lineage>
        <taxon>Eukaryota</taxon>
        <taxon>Metazoa</taxon>
        <taxon>Ecdysozoa</taxon>
        <taxon>Arthropoda</taxon>
        <taxon>Chelicerata</taxon>
        <taxon>Arachnida</taxon>
        <taxon>Araneae</taxon>
        <taxon>Araneomorphae</taxon>
        <taxon>Entelegynae</taxon>
        <taxon>Araneoidea</taxon>
        <taxon>Araneidae</taxon>
        <taxon>Araneus</taxon>
    </lineage>
</organism>
<dbReference type="EMBL" id="BGPR01002639">
    <property type="protein sequence ID" value="GBM76667.1"/>
    <property type="molecule type" value="Genomic_DNA"/>
</dbReference>
<evidence type="ECO:0000313" key="2">
    <source>
        <dbReference type="Proteomes" id="UP000499080"/>
    </source>
</evidence>
<gene>
    <name evidence="1" type="ORF">AVEN_48790_1</name>
</gene>
<name>A0A4Y2IFX3_ARAVE</name>
<sequence length="138" mass="16110">MHVTRLISLNIHIALSLAKHAHYKNVLIYTNCSTRCPLAKHPRYKMAKHPHYKMSLAKRTHYKIFLSLYKLFLCKMSSQPKHPRYKMAKHPHLQDVLSLNMHYVSLAKPALQDVLSLNCPHYKMSSPSNIHITRCPSR</sequence>
<keyword evidence="2" id="KW-1185">Reference proteome</keyword>
<reference evidence="1 2" key="1">
    <citation type="journal article" date="2019" name="Sci. Rep.">
        <title>Orb-weaving spider Araneus ventricosus genome elucidates the spidroin gene catalogue.</title>
        <authorList>
            <person name="Kono N."/>
            <person name="Nakamura H."/>
            <person name="Ohtoshi R."/>
            <person name="Moran D.A.P."/>
            <person name="Shinohara A."/>
            <person name="Yoshida Y."/>
            <person name="Fujiwara M."/>
            <person name="Mori M."/>
            <person name="Tomita M."/>
            <person name="Arakawa K."/>
        </authorList>
    </citation>
    <scope>NUCLEOTIDE SEQUENCE [LARGE SCALE GENOMIC DNA]</scope>
</reference>
<comment type="caution">
    <text evidence="1">The sequence shown here is derived from an EMBL/GenBank/DDBJ whole genome shotgun (WGS) entry which is preliminary data.</text>
</comment>
<protein>
    <submittedName>
        <fullName evidence="1">Uncharacterized protein</fullName>
    </submittedName>
</protein>
<accession>A0A4Y2IFX3</accession>
<dbReference type="Proteomes" id="UP000499080">
    <property type="component" value="Unassembled WGS sequence"/>
</dbReference>